<evidence type="ECO:0000313" key="5">
    <source>
        <dbReference type="EMBL" id="SHE96700.1"/>
    </source>
</evidence>
<dbReference type="GO" id="GO:0003677">
    <property type="term" value="F:DNA binding"/>
    <property type="evidence" value="ECO:0007669"/>
    <property type="project" value="UniProtKB-KW"/>
</dbReference>
<dbReference type="Proteomes" id="UP000184509">
    <property type="component" value="Unassembled WGS sequence"/>
</dbReference>
<evidence type="ECO:0000256" key="1">
    <source>
        <dbReference type="ARBA" id="ARBA00023015"/>
    </source>
</evidence>
<accession>A0A1M4XTI4</accession>
<dbReference type="EMBL" id="FQTV01000004">
    <property type="protein sequence ID" value="SHE96700.1"/>
    <property type="molecule type" value="Genomic_DNA"/>
</dbReference>
<name>A0A1M4XTI4_9BACE</name>
<dbReference type="PRINTS" id="PR00038">
    <property type="entry name" value="HTHLUXR"/>
</dbReference>
<dbReference type="Gene3D" id="3.30.450.20">
    <property type="entry name" value="PAS domain"/>
    <property type="match status" value="1"/>
</dbReference>
<dbReference type="PANTHER" id="PTHR44688">
    <property type="entry name" value="DNA-BINDING TRANSCRIPTIONAL ACTIVATOR DEVR_DOSR"/>
    <property type="match status" value="1"/>
</dbReference>
<dbReference type="RefSeq" id="WP_073399871.1">
    <property type="nucleotide sequence ID" value="NZ_FQTV01000004.1"/>
</dbReference>
<dbReference type="SMART" id="SM00421">
    <property type="entry name" value="HTH_LUXR"/>
    <property type="match status" value="1"/>
</dbReference>
<reference evidence="5 6" key="1">
    <citation type="submission" date="2016-11" db="EMBL/GenBank/DDBJ databases">
        <authorList>
            <person name="Jaros S."/>
            <person name="Januszkiewicz K."/>
            <person name="Wedrychowicz H."/>
        </authorList>
    </citation>
    <scope>NUCLEOTIDE SEQUENCE [LARGE SCALE GENOMIC DNA]</scope>
    <source>
        <strain evidence="5 6">DSM 26991</strain>
    </source>
</reference>
<proteinExistence type="predicted"/>
<feature type="domain" description="HTH luxR-type" evidence="4">
    <location>
        <begin position="192"/>
        <end position="257"/>
    </location>
</feature>
<dbReference type="InterPro" id="IPR016032">
    <property type="entry name" value="Sig_transdc_resp-reg_C-effctor"/>
</dbReference>
<keyword evidence="1" id="KW-0805">Transcription regulation</keyword>
<evidence type="ECO:0000256" key="3">
    <source>
        <dbReference type="ARBA" id="ARBA00023163"/>
    </source>
</evidence>
<keyword evidence="2" id="KW-0238">DNA-binding</keyword>
<dbReference type="AlphaFoldDB" id="A0A1M4XTI4"/>
<dbReference type="PROSITE" id="PS50043">
    <property type="entry name" value="HTH_LUXR_2"/>
    <property type="match status" value="1"/>
</dbReference>
<dbReference type="OrthoDB" id="965844at2"/>
<protein>
    <submittedName>
        <fullName evidence="5">Regulatory protein, luxR family</fullName>
    </submittedName>
</protein>
<dbReference type="GO" id="GO:0006355">
    <property type="term" value="P:regulation of DNA-templated transcription"/>
    <property type="evidence" value="ECO:0007669"/>
    <property type="project" value="InterPro"/>
</dbReference>
<evidence type="ECO:0000256" key="2">
    <source>
        <dbReference type="ARBA" id="ARBA00023125"/>
    </source>
</evidence>
<dbReference type="PANTHER" id="PTHR44688:SF16">
    <property type="entry name" value="DNA-BINDING TRANSCRIPTIONAL ACTIVATOR DEVR_DOSR"/>
    <property type="match status" value="1"/>
</dbReference>
<dbReference type="Pfam" id="PF00196">
    <property type="entry name" value="GerE"/>
    <property type="match status" value="1"/>
</dbReference>
<dbReference type="Gene3D" id="1.10.10.10">
    <property type="entry name" value="Winged helix-like DNA-binding domain superfamily/Winged helix DNA-binding domain"/>
    <property type="match status" value="1"/>
</dbReference>
<dbReference type="SUPFAM" id="SSF46894">
    <property type="entry name" value="C-terminal effector domain of the bipartite response regulators"/>
    <property type="match status" value="1"/>
</dbReference>
<dbReference type="InterPro" id="IPR000792">
    <property type="entry name" value="Tscrpt_reg_LuxR_C"/>
</dbReference>
<evidence type="ECO:0000259" key="4">
    <source>
        <dbReference type="PROSITE" id="PS50043"/>
    </source>
</evidence>
<dbReference type="PROSITE" id="PS00622">
    <property type="entry name" value="HTH_LUXR_1"/>
    <property type="match status" value="1"/>
</dbReference>
<keyword evidence="6" id="KW-1185">Reference proteome</keyword>
<dbReference type="CDD" id="cd06170">
    <property type="entry name" value="LuxR_C_like"/>
    <property type="match status" value="1"/>
</dbReference>
<dbReference type="InterPro" id="IPR036388">
    <property type="entry name" value="WH-like_DNA-bd_sf"/>
</dbReference>
<organism evidence="5 6">
    <name type="scientific">Bacteroides luti</name>
    <dbReference type="NCBI Taxonomy" id="1297750"/>
    <lineage>
        <taxon>Bacteria</taxon>
        <taxon>Pseudomonadati</taxon>
        <taxon>Bacteroidota</taxon>
        <taxon>Bacteroidia</taxon>
        <taxon>Bacteroidales</taxon>
        <taxon>Bacteroidaceae</taxon>
        <taxon>Bacteroides</taxon>
    </lineage>
</organism>
<dbReference type="STRING" id="1297750.SAMN05444405_104124"/>
<gene>
    <name evidence="5" type="ORF">SAMN05444405_104124</name>
</gene>
<sequence>MPSSIESLKKRHKDLFENHRCNVSDNAYEDAEKIKKAIDQLSKIENRKMSIFDLNKMQFIFRDNQKSDKFDHPVFVGIDEDSFEAFYDNIHPDDLYFALETGLMSYDYAYSVPPSERTGCIMKYEFRVKSKTGKYVWVNFRIVIYELDSNGDLWLLLFLSDIIPNQDQNRKPKRILINVNTGKTFNYFDDTDIVEKPVLSKREIDVIKLLSEGYCSKEIADRLFISINTVNKHRHSILEKTNSENTAQAVLYATRLGLI</sequence>
<keyword evidence="3" id="KW-0804">Transcription</keyword>
<evidence type="ECO:0000313" key="6">
    <source>
        <dbReference type="Proteomes" id="UP000184509"/>
    </source>
</evidence>